<evidence type="ECO:0000313" key="7">
    <source>
        <dbReference type="EMBL" id="TDO20514.1"/>
    </source>
</evidence>
<dbReference type="CDD" id="cd00947">
    <property type="entry name" value="TBP_aldolase_IIB"/>
    <property type="match status" value="1"/>
</dbReference>
<feature type="active site" description="Proton donor" evidence="4">
    <location>
        <position position="86"/>
    </location>
</feature>
<comment type="cofactor">
    <cofactor evidence="6">
        <name>Zn(2+)</name>
        <dbReference type="ChEBI" id="CHEBI:29105"/>
    </cofactor>
    <text evidence="6">Binds 2 Zn(2+) ions per subunit. One is catalytic and the other provides a structural contribution.</text>
</comment>
<dbReference type="EMBL" id="SNWN01000010">
    <property type="protein sequence ID" value="TDO20514.1"/>
    <property type="molecule type" value="Genomic_DNA"/>
</dbReference>
<dbReference type="NCBIfam" id="TIGR01859">
    <property type="entry name" value="fruc_bis_ald"/>
    <property type="match status" value="1"/>
</dbReference>
<dbReference type="RefSeq" id="WP_094254516.1">
    <property type="nucleotide sequence ID" value="NZ_NNCE01000002.1"/>
</dbReference>
<evidence type="ECO:0000256" key="3">
    <source>
        <dbReference type="ARBA" id="ARBA00023239"/>
    </source>
</evidence>
<organism evidence="7 8">
    <name type="scientific">Mycoplasma testudineum</name>
    <dbReference type="NCBI Taxonomy" id="244584"/>
    <lineage>
        <taxon>Bacteria</taxon>
        <taxon>Bacillati</taxon>
        <taxon>Mycoplasmatota</taxon>
        <taxon>Mollicutes</taxon>
        <taxon>Mycoplasmataceae</taxon>
        <taxon>Mycoplasma</taxon>
    </lineage>
</organism>
<evidence type="ECO:0000256" key="1">
    <source>
        <dbReference type="ARBA" id="ARBA00022723"/>
    </source>
</evidence>
<dbReference type="GO" id="GO:0004332">
    <property type="term" value="F:fructose-bisphosphate aldolase activity"/>
    <property type="evidence" value="ECO:0007669"/>
    <property type="project" value="InterPro"/>
</dbReference>
<dbReference type="InterPro" id="IPR000771">
    <property type="entry name" value="FBA_II"/>
</dbReference>
<gene>
    <name evidence="7" type="ORF">EI74_0349</name>
</gene>
<feature type="binding site" evidence="5">
    <location>
        <position position="181"/>
    </location>
    <ligand>
        <name>dihydroxyacetone phosphate</name>
        <dbReference type="ChEBI" id="CHEBI:57642"/>
    </ligand>
</feature>
<evidence type="ECO:0000313" key="8">
    <source>
        <dbReference type="Proteomes" id="UP000295518"/>
    </source>
</evidence>
<keyword evidence="3" id="KW-0456">Lyase</keyword>
<dbReference type="PANTHER" id="PTHR30304">
    <property type="entry name" value="D-TAGATOSE-1,6-BISPHOSPHATE ALDOLASE"/>
    <property type="match status" value="1"/>
</dbReference>
<dbReference type="OrthoDB" id="9803995at2"/>
<evidence type="ECO:0000256" key="4">
    <source>
        <dbReference type="PIRSR" id="PIRSR001359-1"/>
    </source>
</evidence>
<feature type="binding site" evidence="5">
    <location>
        <begin position="232"/>
        <end position="235"/>
    </location>
    <ligand>
        <name>dihydroxyacetone phosphate</name>
        <dbReference type="ChEBI" id="CHEBI:57642"/>
    </ligand>
</feature>
<feature type="binding site" evidence="6">
    <location>
        <position position="87"/>
    </location>
    <ligand>
        <name>Zn(2+)</name>
        <dbReference type="ChEBI" id="CHEBI:29105"/>
        <label>1</label>
        <note>catalytic</note>
    </ligand>
</feature>
<proteinExistence type="predicted"/>
<feature type="binding site" evidence="6">
    <location>
        <position position="210"/>
    </location>
    <ligand>
        <name>Zn(2+)</name>
        <dbReference type="ChEBI" id="CHEBI:29105"/>
        <label>1</label>
        <note>catalytic</note>
    </ligand>
</feature>
<keyword evidence="1 6" id="KW-0479">Metal-binding</keyword>
<dbReference type="SUPFAM" id="SSF51569">
    <property type="entry name" value="Aldolase"/>
    <property type="match status" value="1"/>
</dbReference>
<sequence length="290" mass="30877">MSKLVSASNMLKKAEQNKYAVPHININNLEWAKAALMAAEKNKSPIMLATSLGAVKYMGGMKTVSALVSALMDDLKITVPVALHLDHATKVEEVKLAMEVGYTSVMYDGSHSPFEENVKNVKELLAIAKSKGVSFEAEVGTIGGEEDGIVGNGDLADPAEAKIMVDLGIDVLACGIGNIHGPYPKEWKSLNFDRLTLLKKAIGNRGIVLHGGSGIPTDQIKKAISLGVTKINVNTELQLANAAAIKDFVISGKIDEGKNFDPRKIYAGGIEAIINTVSEKMSEFGSVDKA</sequence>
<keyword evidence="2 6" id="KW-0862">Zinc</keyword>
<keyword evidence="8" id="KW-1185">Reference proteome</keyword>
<evidence type="ECO:0000256" key="2">
    <source>
        <dbReference type="ARBA" id="ARBA00022833"/>
    </source>
</evidence>
<accession>A0A4R6IEV0</accession>
<dbReference type="Gene3D" id="3.20.20.70">
    <property type="entry name" value="Aldolase class I"/>
    <property type="match status" value="1"/>
</dbReference>
<dbReference type="PANTHER" id="PTHR30304:SF0">
    <property type="entry name" value="D-TAGATOSE-1,6-BISPHOSPHATE ALDOLASE SUBUNIT GATY-RELATED"/>
    <property type="match status" value="1"/>
</dbReference>
<dbReference type="GO" id="GO:0008270">
    <property type="term" value="F:zinc ion binding"/>
    <property type="evidence" value="ECO:0007669"/>
    <property type="project" value="InterPro"/>
</dbReference>
<dbReference type="Pfam" id="PF01116">
    <property type="entry name" value="F_bP_aldolase"/>
    <property type="match status" value="1"/>
</dbReference>
<dbReference type="InterPro" id="IPR011289">
    <property type="entry name" value="Fruc_bis_ald_class-2"/>
</dbReference>
<reference evidence="7 8" key="1">
    <citation type="submission" date="2019-03" db="EMBL/GenBank/DDBJ databases">
        <title>Genomic Encyclopedia of Archaeal and Bacterial Type Strains, Phase II (KMG-II): from individual species to whole genera.</title>
        <authorList>
            <person name="Goeker M."/>
        </authorList>
    </citation>
    <scope>NUCLEOTIDE SEQUENCE [LARGE SCALE GENOMIC DNA]</scope>
    <source>
        <strain evidence="7 8">ATCC 700618</strain>
    </source>
</reference>
<dbReference type="InterPro" id="IPR013785">
    <property type="entry name" value="Aldolase_TIM"/>
</dbReference>
<dbReference type="GO" id="GO:0030388">
    <property type="term" value="P:fructose 1,6-bisphosphate metabolic process"/>
    <property type="evidence" value="ECO:0007669"/>
    <property type="project" value="InterPro"/>
</dbReference>
<feature type="binding site" evidence="6">
    <location>
        <position position="138"/>
    </location>
    <ligand>
        <name>Zn(2+)</name>
        <dbReference type="ChEBI" id="CHEBI:29105"/>
        <label>2</label>
    </ligand>
</feature>
<dbReference type="AlphaFoldDB" id="A0A4R6IEV0"/>
<dbReference type="PIRSF" id="PIRSF001359">
    <property type="entry name" value="F_bP_aldolase_II"/>
    <property type="match status" value="1"/>
</dbReference>
<evidence type="ECO:0000256" key="5">
    <source>
        <dbReference type="PIRSR" id="PIRSR001359-2"/>
    </source>
</evidence>
<dbReference type="NCBIfam" id="TIGR00167">
    <property type="entry name" value="cbbA"/>
    <property type="match status" value="1"/>
</dbReference>
<comment type="caution">
    <text evidence="7">The sequence shown here is derived from an EMBL/GenBank/DDBJ whole genome shotgun (WGS) entry which is preliminary data.</text>
</comment>
<feature type="binding site" evidence="5">
    <location>
        <begin position="211"/>
        <end position="213"/>
    </location>
    <ligand>
        <name>dihydroxyacetone phosphate</name>
        <dbReference type="ChEBI" id="CHEBI:57642"/>
    </ligand>
</feature>
<dbReference type="Proteomes" id="UP000295518">
    <property type="component" value="Unassembled WGS sequence"/>
</dbReference>
<protein>
    <submittedName>
        <fullName evidence="7">Fructose-bisphosphate aldolase class II</fullName>
    </submittedName>
</protein>
<evidence type="ECO:0000256" key="6">
    <source>
        <dbReference type="PIRSR" id="PIRSR001359-3"/>
    </source>
</evidence>
<feature type="binding site" evidence="6">
    <location>
        <position position="108"/>
    </location>
    <ligand>
        <name>Zn(2+)</name>
        <dbReference type="ChEBI" id="CHEBI:29105"/>
        <label>2</label>
    </ligand>
</feature>
<name>A0A4R6IEV0_9MOLU</name>
<feature type="binding site" evidence="6">
    <location>
        <position position="180"/>
    </location>
    <ligand>
        <name>Zn(2+)</name>
        <dbReference type="ChEBI" id="CHEBI:29105"/>
        <label>1</label>
        <note>catalytic</note>
    </ligand>
</feature>
<dbReference type="InterPro" id="IPR050246">
    <property type="entry name" value="Class_II_FBP_aldolase"/>
</dbReference>
<dbReference type="GO" id="GO:0006096">
    <property type="term" value="P:glycolytic process"/>
    <property type="evidence" value="ECO:0007669"/>
    <property type="project" value="InterPro"/>
</dbReference>